<reference evidence="4" key="1">
    <citation type="journal article" date="2021" name="Nat. Commun.">
        <title>Genetic determinants of endophytism in the Arabidopsis root mycobiome.</title>
        <authorList>
            <person name="Mesny F."/>
            <person name="Miyauchi S."/>
            <person name="Thiergart T."/>
            <person name="Pickel B."/>
            <person name="Atanasova L."/>
            <person name="Karlsson M."/>
            <person name="Huettel B."/>
            <person name="Barry K.W."/>
            <person name="Haridas S."/>
            <person name="Chen C."/>
            <person name="Bauer D."/>
            <person name="Andreopoulos W."/>
            <person name="Pangilinan J."/>
            <person name="LaButti K."/>
            <person name="Riley R."/>
            <person name="Lipzen A."/>
            <person name="Clum A."/>
            <person name="Drula E."/>
            <person name="Henrissat B."/>
            <person name="Kohler A."/>
            <person name="Grigoriev I.V."/>
            <person name="Martin F.M."/>
            <person name="Hacquard S."/>
        </authorList>
    </citation>
    <scope>NUCLEOTIDE SEQUENCE</scope>
    <source>
        <strain evidence="4">MPI-SDFR-AT-0068</strain>
    </source>
</reference>
<keyword evidence="1" id="KW-0285">Flavoprotein</keyword>
<evidence type="ECO:0008006" key="6">
    <source>
        <dbReference type="Google" id="ProtNLM"/>
    </source>
</evidence>
<keyword evidence="3" id="KW-0560">Oxidoreductase</keyword>
<keyword evidence="5" id="KW-1185">Reference proteome</keyword>
<dbReference type="PANTHER" id="PTHR32332">
    <property type="entry name" value="2-NITROPROPANE DIOXYGENASE"/>
    <property type="match status" value="1"/>
</dbReference>
<dbReference type="InterPro" id="IPR004136">
    <property type="entry name" value="NMO"/>
</dbReference>
<protein>
    <recommendedName>
        <fullName evidence="6">Nitronate monooxygenase domain-containing protein</fullName>
    </recommendedName>
</protein>
<dbReference type="Pfam" id="PF03060">
    <property type="entry name" value="NMO"/>
    <property type="match status" value="1"/>
</dbReference>
<keyword evidence="2" id="KW-0288">FMN</keyword>
<comment type="caution">
    <text evidence="4">The sequence shown here is derived from an EMBL/GenBank/DDBJ whole genome shotgun (WGS) entry which is preliminary data.</text>
</comment>
<dbReference type="AlphaFoldDB" id="A0A8K0S803"/>
<dbReference type="InterPro" id="IPR013785">
    <property type="entry name" value="Aldolase_TIM"/>
</dbReference>
<dbReference type="SUPFAM" id="SSF51412">
    <property type="entry name" value="Inosine monophosphate dehydrogenase (IMPDH)"/>
    <property type="match status" value="1"/>
</dbReference>
<dbReference type="PANTHER" id="PTHR32332:SF34">
    <property type="entry name" value="2-NITROPROPANE DIOXYGENASE FAMILY, PUTATIVE-RELATED"/>
    <property type="match status" value="1"/>
</dbReference>
<sequence>MLHSTQGFIRQTTDMNTALEVVKAGRTRFLSQFPWMTSPFIIGAPMRVMSGPHLALAISRAGGLGFIGPGAKPEDTSKDLATVRELLRTSRPDTFSPAFPSTNTLPIGVGFQLWNGDLNSAVHAVREHRPCAAWLFAPRRGQEELNEWTSQIREAFPDIQIWIQIGTMKESIDAAKSAHRPDALVVQGVEAGGHGRATDGMGIMALFPEISDQVRDSGMSLFAAGGIADGRGVAAALSLGATGAVMGTRFLAATEARISKGYQQEIIRATDGAQCTTRTMLYNHLRGTMGWPEQYSPRGIVNQSFHDHQAGVEFEELKKRHDEAVQSGDKGWGPEGRLATYAGAAVGLIRDVQDAEVIVKNVQDEAKEIITDLSSHGV</sequence>
<dbReference type="Gene3D" id="3.20.20.70">
    <property type="entry name" value="Aldolase class I"/>
    <property type="match status" value="1"/>
</dbReference>
<evidence type="ECO:0000256" key="3">
    <source>
        <dbReference type="ARBA" id="ARBA00023002"/>
    </source>
</evidence>
<accession>A0A8K0S803</accession>
<dbReference type="OrthoDB" id="2349068at2759"/>
<gene>
    <name evidence="4" type="ORF">BKA59DRAFT_550787</name>
</gene>
<dbReference type="GO" id="GO:0018580">
    <property type="term" value="F:nitronate monooxygenase activity"/>
    <property type="evidence" value="ECO:0007669"/>
    <property type="project" value="InterPro"/>
</dbReference>
<evidence type="ECO:0000256" key="2">
    <source>
        <dbReference type="ARBA" id="ARBA00022643"/>
    </source>
</evidence>
<name>A0A8K0S803_9HYPO</name>
<evidence type="ECO:0000313" key="5">
    <source>
        <dbReference type="Proteomes" id="UP000813427"/>
    </source>
</evidence>
<evidence type="ECO:0000256" key="1">
    <source>
        <dbReference type="ARBA" id="ARBA00022630"/>
    </source>
</evidence>
<proteinExistence type="predicted"/>
<dbReference type="Proteomes" id="UP000813427">
    <property type="component" value="Unassembled WGS sequence"/>
</dbReference>
<dbReference type="EMBL" id="JAGPXF010000001">
    <property type="protein sequence ID" value="KAH7262462.1"/>
    <property type="molecule type" value="Genomic_DNA"/>
</dbReference>
<organism evidence="4 5">
    <name type="scientific">Fusarium tricinctum</name>
    <dbReference type="NCBI Taxonomy" id="61284"/>
    <lineage>
        <taxon>Eukaryota</taxon>
        <taxon>Fungi</taxon>
        <taxon>Dikarya</taxon>
        <taxon>Ascomycota</taxon>
        <taxon>Pezizomycotina</taxon>
        <taxon>Sordariomycetes</taxon>
        <taxon>Hypocreomycetidae</taxon>
        <taxon>Hypocreales</taxon>
        <taxon>Nectriaceae</taxon>
        <taxon>Fusarium</taxon>
        <taxon>Fusarium tricinctum species complex</taxon>
    </lineage>
</organism>
<dbReference type="CDD" id="cd04730">
    <property type="entry name" value="NPD_like"/>
    <property type="match status" value="1"/>
</dbReference>
<evidence type="ECO:0000313" key="4">
    <source>
        <dbReference type="EMBL" id="KAH7262462.1"/>
    </source>
</evidence>